<dbReference type="EC" id="3.4.21.26" evidence="3"/>
<keyword evidence="6" id="KW-0720">Serine protease</keyword>
<dbReference type="Proteomes" id="UP000231019">
    <property type="component" value="Unassembled WGS sequence"/>
</dbReference>
<accession>A0A2M7G6L2</accession>
<dbReference type="GO" id="GO:0005829">
    <property type="term" value="C:cytosol"/>
    <property type="evidence" value="ECO:0007669"/>
    <property type="project" value="TreeGrafter"/>
</dbReference>
<dbReference type="Pfam" id="PF02897">
    <property type="entry name" value="Peptidase_S9_N"/>
    <property type="match status" value="1"/>
</dbReference>
<dbReference type="PANTHER" id="PTHR42881:SF2">
    <property type="entry name" value="PROLYL ENDOPEPTIDASE"/>
    <property type="match status" value="1"/>
</dbReference>
<comment type="similarity">
    <text evidence="2">Belongs to the peptidase S9A family.</text>
</comment>
<dbReference type="InterPro" id="IPR001375">
    <property type="entry name" value="Peptidase_S9_cat"/>
</dbReference>
<organism evidence="10 11">
    <name type="scientific">bacterium (Candidatus Blackallbacteria) CG17_big_fil_post_rev_8_21_14_2_50_48_46</name>
    <dbReference type="NCBI Taxonomy" id="2014261"/>
    <lineage>
        <taxon>Bacteria</taxon>
        <taxon>Candidatus Blackallbacteria</taxon>
    </lineage>
</organism>
<dbReference type="PRINTS" id="PR00862">
    <property type="entry name" value="PROLIGOPTASE"/>
</dbReference>
<evidence type="ECO:0000256" key="4">
    <source>
        <dbReference type="ARBA" id="ARBA00022670"/>
    </source>
</evidence>
<dbReference type="EMBL" id="PFFQ01000022">
    <property type="protein sequence ID" value="PIW17667.1"/>
    <property type="molecule type" value="Genomic_DNA"/>
</dbReference>
<feature type="domain" description="Peptidase S9 prolyl oligopeptidase catalytic" evidence="8">
    <location>
        <begin position="488"/>
        <end position="703"/>
    </location>
</feature>
<feature type="chain" id="PRO_5014941451" description="prolyl oligopeptidase" evidence="7">
    <location>
        <begin position="25"/>
        <end position="706"/>
    </location>
</feature>
<reference evidence="10 11" key="1">
    <citation type="submission" date="2017-09" db="EMBL/GenBank/DDBJ databases">
        <title>Depth-based differentiation of microbial function through sediment-hosted aquifers and enrichment of novel symbionts in the deep terrestrial subsurface.</title>
        <authorList>
            <person name="Probst A.J."/>
            <person name="Ladd B."/>
            <person name="Jarett J.K."/>
            <person name="Geller-Mcgrath D.E."/>
            <person name="Sieber C.M."/>
            <person name="Emerson J.B."/>
            <person name="Anantharaman K."/>
            <person name="Thomas B.C."/>
            <person name="Malmstrom R."/>
            <person name="Stieglmeier M."/>
            <person name="Klingl A."/>
            <person name="Woyke T."/>
            <person name="Ryan C.M."/>
            <person name="Banfield J.F."/>
        </authorList>
    </citation>
    <scope>NUCLEOTIDE SEQUENCE [LARGE SCALE GENOMIC DNA]</scope>
    <source>
        <strain evidence="10">CG17_big_fil_post_rev_8_21_14_2_50_48_46</strain>
    </source>
</reference>
<evidence type="ECO:0000256" key="1">
    <source>
        <dbReference type="ARBA" id="ARBA00001070"/>
    </source>
</evidence>
<evidence type="ECO:0000256" key="2">
    <source>
        <dbReference type="ARBA" id="ARBA00005228"/>
    </source>
</evidence>
<evidence type="ECO:0000256" key="3">
    <source>
        <dbReference type="ARBA" id="ARBA00011897"/>
    </source>
</evidence>
<evidence type="ECO:0000256" key="7">
    <source>
        <dbReference type="SAM" id="SignalP"/>
    </source>
</evidence>
<dbReference type="Gene3D" id="2.130.10.120">
    <property type="entry name" value="Prolyl oligopeptidase, N-terminal domain"/>
    <property type="match status" value="1"/>
</dbReference>
<evidence type="ECO:0000313" key="10">
    <source>
        <dbReference type="EMBL" id="PIW17667.1"/>
    </source>
</evidence>
<protein>
    <recommendedName>
        <fullName evidence="3">prolyl oligopeptidase</fullName>
        <ecNumber evidence="3">3.4.21.26</ecNumber>
    </recommendedName>
</protein>
<gene>
    <name evidence="10" type="ORF">COW36_07950</name>
</gene>
<keyword evidence="4" id="KW-0645">Protease</keyword>
<dbReference type="SUPFAM" id="SSF53474">
    <property type="entry name" value="alpha/beta-Hydrolases"/>
    <property type="match status" value="1"/>
</dbReference>
<dbReference type="InterPro" id="IPR023302">
    <property type="entry name" value="Pept_S9A_N"/>
</dbReference>
<dbReference type="FunFam" id="3.40.50.1820:FF:000005">
    <property type="entry name" value="Prolyl endopeptidase"/>
    <property type="match status" value="1"/>
</dbReference>
<dbReference type="GO" id="GO:0004252">
    <property type="term" value="F:serine-type endopeptidase activity"/>
    <property type="evidence" value="ECO:0007669"/>
    <property type="project" value="UniProtKB-EC"/>
</dbReference>
<dbReference type="FunFam" id="2.130.10.120:FF:000001">
    <property type="entry name" value="Prolyl endopeptidase"/>
    <property type="match status" value="1"/>
</dbReference>
<keyword evidence="5" id="KW-0378">Hydrolase</keyword>
<evidence type="ECO:0000259" key="8">
    <source>
        <dbReference type="Pfam" id="PF00326"/>
    </source>
</evidence>
<dbReference type="InterPro" id="IPR002470">
    <property type="entry name" value="Peptidase_S9A"/>
</dbReference>
<dbReference type="Gene3D" id="3.40.50.1820">
    <property type="entry name" value="alpha/beta hydrolase"/>
    <property type="match status" value="1"/>
</dbReference>
<dbReference type="AlphaFoldDB" id="A0A2M7G6L2"/>
<feature type="signal peptide" evidence="7">
    <location>
        <begin position="1"/>
        <end position="24"/>
    </location>
</feature>
<evidence type="ECO:0000256" key="6">
    <source>
        <dbReference type="ARBA" id="ARBA00022825"/>
    </source>
</evidence>
<comment type="catalytic activity">
    <reaction evidence="1">
        <text>Hydrolysis of Pro-|-Xaa &gt;&gt; Ala-|-Xaa in oligopeptides.</text>
        <dbReference type="EC" id="3.4.21.26"/>
    </reaction>
</comment>
<evidence type="ECO:0000313" key="11">
    <source>
        <dbReference type="Proteomes" id="UP000231019"/>
    </source>
</evidence>
<sequence length="706" mass="80373">MQKLKWRLLTLCFVLNGFTAPALAYAYPEAPKHPLIENYHGTSVADPYRWLENIDSPETKAWVEAENKLTQNYLNQFPQRAQIFKRLETLQNYPRTGVPFKAGKAYAFWKNNGLQNQSVLYYQKSLTDSASLILDPNQLSKDGTVAVSDLKFSHDGRYMAYALSQSGSDWQEVRIRDLQTGKDLPEVLKDLKFSGIAWKHDNSGFFYNRYPQPGTVPEKEQYLNNKVYWHRLNSLVSEDLEIYARPDLPELSFYPTLTEDGRFLLLYGSKGTEPENRLYYKDLQKNGPIVRLLDQADASYTVIDYQAGRFYLETDLKAPRKRIVAIDPLKPAVKDWVEIIPEQKDVLSFAQFVNHQLVTGWLHDAHSRLRVYAPTGKFEYEIALPVPGSISGITGDREDSEMLFGFTSFLFPKTGYRFDFKTRKLNILQAPEIQFDASPYTTTQVFVNSKDGTPIPIYLTHRKDLQLNGKNPVLLYGYGGFNISLTPWFSPTELLWLEQGGVYAVVNLRGGGEYGEAWHRAGMLQNKQNVFDDLIASAEWLIKQGYTQPSRLAIQGGSNGGLLVGATLLQRPDLFGAAICQVPVLDMLRYHLFTVGRYWIPEYGNAIENPEDFKFMYAYSPLHRIHKPQAHPPVLITTADHDDRVLPAHAYKFTAALQAASEGKNPVLLRVETKAGHGAGKPIQKRLEEHADIYAFLFQLFGMRLP</sequence>
<dbReference type="InterPro" id="IPR051167">
    <property type="entry name" value="Prolyl_oligopep/macrocyclase"/>
</dbReference>
<dbReference type="InterPro" id="IPR029058">
    <property type="entry name" value="AB_hydrolase_fold"/>
</dbReference>
<evidence type="ECO:0000256" key="5">
    <source>
        <dbReference type="ARBA" id="ARBA00022801"/>
    </source>
</evidence>
<dbReference type="PANTHER" id="PTHR42881">
    <property type="entry name" value="PROLYL ENDOPEPTIDASE"/>
    <property type="match status" value="1"/>
</dbReference>
<keyword evidence="7" id="KW-0732">Signal</keyword>
<evidence type="ECO:0000259" key="9">
    <source>
        <dbReference type="Pfam" id="PF02897"/>
    </source>
</evidence>
<dbReference type="Pfam" id="PF00326">
    <property type="entry name" value="Peptidase_S9"/>
    <property type="match status" value="1"/>
</dbReference>
<dbReference type="GO" id="GO:0070012">
    <property type="term" value="F:oligopeptidase activity"/>
    <property type="evidence" value="ECO:0007669"/>
    <property type="project" value="TreeGrafter"/>
</dbReference>
<comment type="caution">
    <text evidence="10">The sequence shown here is derived from an EMBL/GenBank/DDBJ whole genome shotgun (WGS) entry which is preliminary data.</text>
</comment>
<feature type="domain" description="Peptidase S9A N-terminal" evidence="9">
    <location>
        <begin position="28"/>
        <end position="430"/>
    </location>
</feature>
<proteinExistence type="inferred from homology"/>
<name>A0A2M7G6L2_9BACT</name>
<dbReference type="GO" id="GO:0006508">
    <property type="term" value="P:proteolysis"/>
    <property type="evidence" value="ECO:0007669"/>
    <property type="project" value="UniProtKB-KW"/>
</dbReference>
<dbReference type="SUPFAM" id="SSF50993">
    <property type="entry name" value="Peptidase/esterase 'gauge' domain"/>
    <property type="match status" value="1"/>
</dbReference>